<protein>
    <submittedName>
        <fullName evidence="1">Uncharacterized protein</fullName>
    </submittedName>
</protein>
<comment type="caution">
    <text evidence="1">The sequence shown here is derived from an EMBL/GenBank/DDBJ whole genome shotgun (WGS) entry which is preliminary data.</text>
</comment>
<reference evidence="2" key="1">
    <citation type="journal article" date="2019" name="Int. J. Syst. Evol. Microbiol.">
        <title>The Global Catalogue of Microorganisms (GCM) 10K type strain sequencing project: providing services to taxonomists for standard genome sequencing and annotation.</title>
        <authorList>
            <consortium name="The Broad Institute Genomics Platform"/>
            <consortium name="The Broad Institute Genome Sequencing Center for Infectious Disease"/>
            <person name="Wu L."/>
            <person name="Ma J."/>
        </authorList>
    </citation>
    <scope>NUCLEOTIDE SEQUENCE [LARGE SCALE GENOMIC DNA]</scope>
    <source>
        <strain evidence="2">CGMCC 4.7323</strain>
    </source>
</reference>
<keyword evidence="2" id="KW-1185">Reference proteome</keyword>
<evidence type="ECO:0000313" key="1">
    <source>
        <dbReference type="EMBL" id="GGN32754.1"/>
    </source>
</evidence>
<proteinExistence type="predicted"/>
<organism evidence="1 2">
    <name type="scientific">Streptomyces kronopolitis</name>
    <dbReference type="NCBI Taxonomy" id="1612435"/>
    <lineage>
        <taxon>Bacteria</taxon>
        <taxon>Bacillati</taxon>
        <taxon>Actinomycetota</taxon>
        <taxon>Actinomycetes</taxon>
        <taxon>Kitasatosporales</taxon>
        <taxon>Streptomycetaceae</taxon>
        <taxon>Streptomyces</taxon>
    </lineage>
</organism>
<name>A0ABQ2IZU5_9ACTN</name>
<evidence type="ECO:0000313" key="2">
    <source>
        <dbReference type="Proteomes" id="UP000600080"/>
    </source>
</evidence>
<sequence>MLCLRGPVTCIPILKGTVGEFLPLGNASAEIQSQMCPVARGTDTDETLGEVRVAIRPRVLEVD</sequence>
<dbReference type="Proteomes" id="UP000600080">
    <property type="component" value="Unassembled WGS sequence"/>
</dbReference>
<dbReference type="EMBL" id="BMND01000001">
    <property type="protein sequence ID" value="GGN32754.1"/>
    <property type="molecule type" value="Genomic_DNA"/>
</dbReference>
<gene>
    <name evidence="1" type="ORF">GCM10012285_03170</name>
</gene>
<accession>A0ABQ2IZU5</accession>